<keyword evidence="3" id="KW-1185">Reference proteome</keyword>
<sequence length="84" mass="8988">MGIRLRPPPSLSTTLITLVVGSLFVISSTMREDLHPRSSSLVRNGASDLWPRSGSPPFARRQHCSCGSEGGASSPWFIPTGLLP</sequence>
<feature type="region of interest" description="Disordered" evidence="1">
    <location>
        <begin position="60"/>
        <end position="84"/>
    </location>
</feature>
<reference evidence="3" key="2">
    <citation type="journal article" date="2018" name="Plant J.">
        <title>The Sorghum bicolor reference genome: improved assembly, gene annotations, a transcriptome atlas, and signatures of genome organization.</title>
        <authorList>
            <person name="McCormick R.F."/>
            <person name="Truong S.K."/>
            <person name="Sreedasyam A."/>
            <person name="Jenkins J."/>
            <person name="Shu S."/>
            <person name="Sims D."/>
            <person name="Kennedy M."/>
            <person name="Amirebrahimi M."/>
            <person name="Weers B.D."/>
            <person name="McKinley B."/>
            <person name="Mattison A."/>
            <person name="Morishige D.T."/>
            <person name="Grimwood J."/>
            <person name="Schmutz J."/>
            <person name="Mullet J.E."/>
        </authorList>
    </citation>
    <scope>NUCLEOTIDE SEQUENCE [LARGE SCALE GENOMIC DNA]</scope>
    <source>
        <strain evidence="3">cv. BTx623</strain>
    </source>
</reference>
<name>A0A1B6PCP7_SORBI</name>
<dbReference type="EMBL" id="CM000767">
    <property type="protein sequence ID" value="KXG23397.1"/>
    <property type="molecule type" value="Genomic_DNA"/>
</dbReference>
<dbReference type="Gramene" id="KXG23397">
    <property type="protein sequence ID" value="KXG23397"/>
    <property type="gene ID" value="SORBI_3008G090100"/>
</dbReference>
<proteinExistence type="predicted"/>
<dbReference type="InParanoid" id="A0A1B6PCP7"/>
<evidence type="ECO:0000313" key="3">
    <source>
        <dbReference type="Proteomes" id="UP000000768"/>
    </source>
</evidence>
<accession>A0A1B6PCP7</accession>
<dbReference type="Proteomes" id="UP000000768">
    <property type="component" value="Chromosome 8"/>
</dbReference>
<reference evidence="2 3" key="1">
    <citation type="journal article" date="2009" name="Nature">
        <title>The Sorghum bicolor genome and the diversification of grasses.</title>
        <authorList>
            <person name="Paterson A.H."/>
            <person name="Bowers J.E."/>
            <person name="Bruggmann R."/>
            <person name="Dubchak I."/>
            <person name="Grimwood J."/>
            <person name="Gundlach H."/>
            <person name="Haberer G."/>
            <person name="Hellsten U."/>
            <person name="Mitros T."/>
            <person name="Poliakov A."/>
            <person name="Schmutz J."/>
            <person name="Spannagl M."/>
            <person name="Tang H."/>
            <person name="Wang X."/>
            <person name="Wicker T."/>
            <person name="Bharti A.K."/>
            <person name="Chapman J."/>
            <person name="Feltus F.A."/>
            <person name="Gowik U."/>
            <person name="Grigoriev I.V."/>
            <person name="Lyons E."/>
            <person name="Maher C.A."/>
            <person name="Martis M."/>
            <person name="Narechania A."/>
            <person name="Otillar R.P."/>
            <person name="Penning B.W."/>
            <person name="Salamov A.A."/>
            <person name="Wang Y."/>
            <person name="Zhang L."/>
            <person name="Carpita N.C."/>
            <person name="Freeling M."/>
            <person name="Gingle A.R."/>
            <person name="Hash C.T."/>
            <person name="Keller B."/>
            <person name="Klein P."/>
            <person name="Kresovich S."/>
            <person name="McCann M.C."/>
            <person name="Ming R."/>
            <person name="Peterson D.G."/>
            <person name="Mehboob-ur-Rahman"/>
            <person name="Ware D."/>
            <person name="Westhoff P."/>
            <person name="Mayer K.F."/>
            <person name="Messing J."/>
            <person name="Rokhsar D.S."/>
        </authorList>
    </citation>
    <scope>NUCLEOTIDE SEQUENCE [LARGE SCALE GENOMIC DNA]</scope>
    <source>
        <strain evidence="3">cv. BTx623</strain>
    </source>
</reference>
<evidence type="ECO:0000256" key="1">
    <source>
        <dbReference type="SAM" id="MobiDB-lite"/>
    </source>
</evidence>
<protein>
    <submittedName>
        <fullName evidence="2">Uncharacterized protein</fullName>
    </submittedName>
</protein>
<organism evidence="2 3">
    <name type="scientific">Sorghum bicolor</name>
    <name type="common">Sorghum</name>
    <name type="synonym">Sorghum vulgare</name>
    <dbReference type="NCBI Taxonomy" id="4558"/>
    <lineage>
        <taxon>Eukaryota</taxon>
        <taxon>Viridiplantae</taxon>
        <taxon>Streptophyta</taxon>
        <taxon>Embryophyta</taxon>
        <taxon>Tracheophyta</taxon>
        <taxon>Spermatophyta</taxon>
        <taxon>Magnoliopsida</taxon>
        <taxon>Liliopsida</taxon>
        <taxon>Poales</taxon>
        <taxon>Poaceae</taxon>
        <taxon>PACMAD clade</taxon>
        <taxon>Panicoideae</taxon>
        <taxon>Andropogonodae</taxon>
        <taxon>Andropogoneae</taxon>
        <taxon>Sorghinae</taxon>
        <taxon>Sorghum</taxon>
    </lineage>
</organism>
<evidence type="ECO:0000313" key="2">
    <source>
        <dbReference type="EMBL" id="KXG23397.1"/>
    </source>
</evidence>
<dbReference type="AlphaFoldDB" id="A0A1B6PCP7"/>
<gene>
    <name evidence="2" type="ORF">SORBI_3008G090100</name>
</gene>